<dbReference type="AlphaFoldDB" id="A0AAV7TLV4"/>
<evidence type="ECO:0000313" key="1">
    <source>
        <dbReference type="EMBL" id="KAJ1177418.1"/>
    </source>
</evidence>
<dbReference type="Proteomes" id="UP001066276">
    <property type="component" value="Chromosome 3_2"/>
</dbReference>
<reference evidence="1" key="1">
    <citation type="journal article" date="2022" name="bioRxiv">
        <title>Sequencing and chromosome-scale assembly of the giantPleurodeles waltlgenome.</title>
        <authorList>
            <person name="Brown T."/>
            <person name="Elewa A."/>
            <person name="Iarovenko S."/>
            <person name="Subramanian E."/>
            <person name="Araus A.J."/>
            <person name="Petzold A."/>
            <person name="Susuki M."/>
            <person name="Suzuki K.-i.T."/>
            <person name="Hayashi T."/>
            <person name="Toyoda A."/>
            <person name="Oliveira C."/>
            <person name="Osipova E."/>
            <person name="Leigh N.D."/>
            <person name="Simon A."/>
            <person name="Yun M.H."/>
        </authorList>
    </citation>
    <scope>NUCLEOTIDE SEQUENCE</scope>
    <source>
        <strain evidence="1">20211129_DDA</strain>
        <tissue evidence="1">Liver</tissue>
    </source>
</reference>
<accession>A0AAV7TLV4</accession>
<proteinExistence type="predicted"/>
<protein>
    <submittedName>
        <fullName evidence="1">Uncharacterized protein</fullName>
    </submittedName>
</protein>
<sequence>MFGRAPGSSVKRPCSTRPILTSSAWCADVLGPHRLSDRSARLSSLRIPGSPPCFAVPFLLPCPAPSRRSLPLLLLSVMGVPEYASPGRLTHSMLLLISLVVIQPCFRSAAGAAILTKGFVFPHRSVASPGSAPLAPLRAPTSAGVSLNIKTSQGWGRGSGDQDGVE</sequence>
<name>A0AAV7TLV4_PLEWA</name>
<evidence type="ECO:0000313" key="2">
    <source>
        <dbReference type="Proteomes" id="UP001066276"/>
    </source>
</evidence>
<comment type="caution">
    <text evidence="1">The sequence shown here is derived from an EMBL/GenBank/DDBJ whole genome shotgun (WGS) entry which is preliminary data.</text>
</comment>
<dbReference type="EMBL" id="JANPWB010000006">
    <property type="protein sequence ID" value="KAJ1177418.1"/>
    <property type="molecule type" value="Genomic_DNA"/>
</dbReference>
<organism evidence="1 2">
    <name type="scientific">Pleurodeles waltl</name>
    <name type="common">Iberian ribbed newt</name>
    <dbReference type="NCBI Taxonomy" id="8319"/>
    <lineage>
        <taxon>Eukaryota</taxon>
        <taxon>Metazoa</taxon>
        <taxon>Chordata</taxon>
        <taxon>Craniata</taxon>
        <taxon>Vertebrata</taxon>
        <taxon>Euteleostomi</taxon>
        <taxon>Amphibia</taxon>
        <taxon>Batrachia</taxon>
        <taxon>Caudata</taxon>
        <taxon>Salamandroidea</taxon>
        <taxon>Salamandridae</taxon>
        <taxon>Pleurodelinae</taxon>
        <taxon>Pleurodeles</taxon>
    </lineage>
</organism>
<gene>
    <name evidence="1" type="ORF">NDU88_002673</name>
</gene>
<keyword evidence="2" id="KW-1185">Reference proteome</keyword>